<evidence type="ECO:0000313" key="2">
    <source>
        <dbReference type="EMBL" id="KOE97596.1"/>
    </source>
</evidence>
<gene>
    <name evidence="2" type="ORF">W7K_19130</name>
</gene>
<protein>
    <recommendedName>
        <fullName evidence="1">DUF5681 domain-containing protein</fullName>
    </recommendedName>
</protein>
<sequence length="97" mass="10323">MAFKPGQSGNPSGRPKVDFEVRQLAREYGQEAIEKLVAIMRGDNAALAKAASEALLDRGYGKPVQSVGVDPDSEPVRAITVQLVPMTADNEPEGTRG</sequence>
<dbReference type="Pfam" id="PF18932">
    <property type="entry name" value="DUF5681"/>
    <property type="match status" value="1"/>
</dbReference>
<proteinExistence type="predicted"/>
<organism evidence="2 3">
    <name type="scientific">Stenotrophomonas geniculata N1</name>
    <dbReference type="NCBI Taxonomy" id="1167641"/>
    <lineage>
        <taxon>Bacteria</taxon>
        <taxon>Pseudomonadati</taxon>
        <taxon>Pseudomonadota</taxon>
        <taxon>Gammaproteobacteria</taxon>
        <taxon>Lysobacterales</taxon>
        <taxon>Lysobacteraceae</taxon>
        <taxon>Stenotrophomonas</taxon>
    </lineage>
</organism>
<dbReference type="AlphaFoldDB" id="A0A0L8A5W6"/>
<dbReference type="InterPro" id="IPR043736">
    <property type="entry name" value="DUF5681"/>
</dbReference>
<reference evidence="2 3" key="1">
    <citation type="journal article" date="2012" name="J. Bacteriol.">
        <title>Genome sequence of a novel nicotine-degrading strain, Pseudomonas geniculata N1.</title>
        <authorList>
            <person name="Tang H."/>
            <person name="Yu H."/>
            <person name="Tai C."/>
            <person name="Huang K."/>
            <person name="Liu Y."/>
            <person name="Wang L."/>
            <person name="Yao Y."/>
            <person name="Wu G."/>
            <person name="Xu P."/>
        </authorList>
    </citation>
    <scope>NUCLEOTIDE SEQUENCE [LARGE SCALE GENOMIC DNA]</scope>
    <source>
        <strain evidence="2 3">N1</strain>
    </source>
</reference>
<dbReference type="RefSeq" id="WP_010481218.1">
    <property type="nucleotide sequence ID" value="NZ_AJLO02000041.1"/>
</dbReference>
<dbReference type="EMBL" id="AJLO02000041">
    <property type="protein sequence ID" value="KOE97596.1"/>
    <property type="molecule type" value="Genomic_DNA"/>
</dbReference>
<accession>A0A0L8A5W6</accession>
<feature type="domain" description="DUF5681" evidence="1">
    <location>
        <begin position="3"/>
        <end position="45"/>
    </location>
</feature>
<name>A0A0L8A5W6_9GAMM</name>
<evidence type="ECO:0000313" key="3">
    <source>
        <dbReference type="Proteomes" id="UP000036890"/>
    </source>
</evidence>
<dbReference type="Proteomes" id="UP000036890">
    <property type="component" value="Unassembled WGS sequence"/>
</dbReference>
<comment type="caution">
    <text evidence="2">The sequence shown here is derived from an EMBL/GenBank/DDBJ whole genome shotgun (WGS) entry which is preliminary data.</text>
</comment>
<evidence type="ECO:0000259" key="1">
    <source>
        <dbReference type="Pfam" id="PF18932"/>
    </source>
</evidence>